<evidence type="ECO:0000256" key="5">
    <source>
        <dbReference type="ARBA" id="ARBA00022519"/>
    </source>
</evidence>
<evidence type="ECO:0000256" key="7">
    <source>
        <dbReference type="ARBA" id="ARBA00022989"/>
    </source>
</evidence>
<comment type="subcellular location">
    <subcellularLocation>
        <location evidence="1">Cell inner membrane</location>
        <topology evidence="1">Multi-pass membrane protein</topology>
    </subcellularLocation>
    <subcellularLocation>
        <location evidence="9">Cell membrane</location>
        <topology evidence="9">Multi-pass membrane protein</topology>
    </subcellularLocation>
</comment>
<dbReference type="AlphaFoldDB" id="A0A484HCY3"/>
<evidence type="ECO:0000256" key="4">
    <source>
        <dbReference type="ARBA" id="ARBA00022475"/>
    </source>
</evidence>
<organism evidence="11">
    <name type="scientific">uncultured Desulfobacteraceae bacterium</name>
    <dbReference type="NCBI Taxonomy" id="218296"/>
    <lineage>
        <taxon>Bacteria</taxon>
        <taxon>Pseudomonadati</taxon>
        <taxon>Thermodesulfobacteriota</taxon>
        <taxon>Desulfobacteria</taxon>
        <taxon>Desulfobacterales</taxon>
        <taxon>Desulfobacteraceae</taxon>
        <taxon>environmental samples</taxon>
    </lineage>
</organism>
<evidence type="ECO:0000313" key="11">
    <source>
        <dbReference type="EMBL" id="VEN73024.1"/>
    </source>
</evidence>
<evidence type="ECO:0000256" key="9">
    <source>
        <dbReference type="RuleBase" id="RU361157"/>
    </source>
</evidence>
<feature type="transmembrane region" description="Helical" evidence="9">
    <location>
        <begin position="224"/>
        <end position="243"/>
    </location>
</feature>
<feature type="transmembrane region" description="Helical" evidence="9">
    <location>
        <begin position="58"/>
        <end position="77"/>
    </location>
</feature>
<dbReference type="PANTHER" id="PTHR30413">
    <property type="entry name" value="INNER MEMBRANE TRANSPORT PERMEASE"/>
    <property type="match status" value="1"/>
</dbReference>
<feature type="transmembrane region" description="Helical" evidence="9">
    <location>
        <begin position="167"/>
        <end position="186"/>
    </location>
</feature>
<evidence type="ECO:0000256" key="2">
    <source>
        <dbReference type="ARBA" id="ARBA00007783"/>
    </source>
</evidence>
<evidence type="ECO:0000259" key="10">
    <source>
        <dbReference type="PROSITE" id="PS51012"/>
    </source>
</evidence>
<reference evidence="11" key="1">
    <citation type="submission" date="2019-01" db="EMBL/GenBank/DDBJ databases">
        <authorList>
            <consortium name="Genoscope - CEA"/>
            <person name="William W."/>
        </authorList>
    </citation>
    <scope>NUCLEOTIDE SEQUENCE</scope>
    <source>
        <strain evidence="11">CR-1</strain>
    </source>
</reference>
<accession>A0A484HCY3</accession>
<dbReference type="EMBL" id="CAACVI010000002">
    <property type="protein sequence ID" value="VEN73024.1"/>
    <property type="molecule type" value="Genomic_DNA"/>
</dbReference>
<feature type="transmembrane region" description="Helical" evidence="9">
    <location>
        <begin position="143"/>
        <end position="162"/>
    </location>
</feature>
<keyword evidence="6 9" id="KW-0812">Transmembrane</keyword>
<gene>
    <name evidence="11" type="ORF">EPICR_100070</name>
</gene>
<sequence>MKSKHFINLTLFMTGANLKKEISQYYLNYLWWILEPVLDMLIFYLVFGIMLNRGTPDFVAFLLVGSSTWLWFSKCVNNSALSIYQEKALLQQIYVPKIFFPLSNVLQNSAKQLVVTLLLLVFLCLYGAPVSAVWLALPILMAVQFLLICGCAFVSSAVVPFFPDLRFLISAGLHLVFFASGIFYSLESVVLPRHMFLAYLNPMAGLIKNYRLVLMSGQWPQWGYLLYVLCLSLFLCAFATWLLKRFDPVYPRILCE</sequence>
<name>A0A484HCY3_9BACT</name>
<evidence type="ECO:0000256" key="3">
    <source>
        <dbReference type="ARBA" id="ARBA00022448"/>
    </source>
</evidence>
<evidence type="ECO:0000256" key="6">
    <source>
        <dbReference type="ARBA" id="ARBA00022692"/>
    </source>
</evidence>
<keyword evidence="7 9" id="KW-1133">Transmembrane helix</keyword>
<dbReference type="Pfam" id="PF01061">
    <property type="entry name" value="ABC2_membrane"/>
    <property type="match status" value="1"/>
</dbReference>
<dbReference type="PROSITE" id="PS51012">
    <property type="entry name" value="ABC_TM2"/>
    <property type="match status" value="1"/>
</dbReference>
<dbReference type="InterPro" id="IPR047817">
    <property type="entry name" value="ABC2_TM_bact-type"/>
</dbReference>
<dbReference type="GO" id="GO:0005886">
    <property type="term" value="C:plasma membrane"/>
    <property type="evidence" value="ECO:0007669"/>
    <property type="project" value="UniProtKB-SubCell"/>
</dbReference>
<keyword evidence="5" id="KW-0997">Cell inner membrane</keyword>
<dbReference type="GO" id="GO:0015920">
    <property type="term" value="P:lipopolysaccharide transport"/>
    <property type="evidence" value="ECO:0007669"/>
    <property type="project" value="TreeGrafter"/>
</dbReference>
<keyword evidence="8 9" id="KW-0472">Membrane</keyword>
<evidence type="ECO:0000256" key="1">
    <source>
        <dbReference type="ARBA" id="ARBA00004429"/>
    </source>
</evidence>
<proteinExistence type="inferred from homology"/>
<dbReference type="PANTHER" id="PTHR30413:SF8">
    <property type="entry name" value="TRANSPORT PERMEASE PROTEIN"/>
    <property type="match status" value="1"/>
</dbReference>
<comment type="similarity">
    <text evidence="2 9">Belongs to the ABC-2 integral membrane protein family.</text>
</comment>
<dbReference type="InterPro" id="IPR013525">
    <property type="entry name" value="ABC2_TM"/>
</dbReference>
<feature type="transmembrane region" description="Helical" evidence="9">
    <location>
        <begin position="29"/>
        <end position="52"/>
    </location>
</feature>
<keyword evidence="3 9" id="KW-0813">Transport</keyword>
<dbReference type="GO" id="GO:0140359">
    <property type="term" value="F:ABC-type transporter activity"/>
    <property type="evidence" value="ECO:0007669"/>
    <property type="project" value="InterPro"/>
</dbReference>
<keyword evidence="4 9" id="KW-1003">Cell membrane</keyword>
<evidence type="ECO:0000256" key="8">
    <source>
        <dbReference type="ARBA" id="ARBA00023136"/>
    </source>
</evidence>
<protein>
    <recommendedName>
        <fullName evidence="9">Transport permease protein</fullName>
    </recommendedName>
</protein>
<feature type="transmembrane region" description="Helical" evidence="9">
    <location>
        <begin position="113"/>
        <end position="137"/>
    </location>
</feature>
<feature type="domain" description="ABC transmembrane type-2" evidence="10">
    <location>
        <begin position="27"/>
        <end position="246"/>
    </location>
</feature>